<accession>A0A7J0FVJ4</accession>
<dbReference type="Gene3D" id="2.40.70.10">
    <property type="entry name" value="Acid Proteases"/>
    <property type="match status" value="2"/>
</dbReference>
<dbReference type="Proteomes" id="UP000585474">
    <property type="component" value="Unassembled WGS sequence"/>
</dbReference>
<keyword evidence="8" id="KW-0325">Glycoprotein</keyword>
<dbReference type="InterPro" id="IPR032799">
    <property type="entry name" value="TAXi_C"/>
</dbReference>
<reference evidence="11 12" key="1">
    <citation type="submission" date="2019-07" db="EMBL/GenBank/DDBJ databases">
        <title>De Novo Assembly of kiwifruit Actinidia rufa.</title>
        <authorList>
            <person name="Sugita-Konishi S."/>
            <person name="Sato K."/>
            <person name="Mori E."/>
            <person name="Abe Y."/>
            <person name="Kisaki G."/>
            <person name="Hamano K."/>
            <person name="Suezawa K."/>
            <person name="Otani M."/>
            <person name="Fukuda T."/>
            <person name="Manabe T."/>
            <person name="Gomi K."/>
            <person name="Tabuchi M."/>
            <person name="Akimitsu K."/>
            <person name="Kataoka I."/>
        </authorList>
    </citation>
    <scope>NUCLEOTIDE SEQUENCE [LARGE SCALE GENOMIC DNA]</scope>
    <source>
        <strain evidence="12">cv. Fuchu</strain>
    </source>
</reference>
<evidence type="ECO:0000313" key="12">
    <source>
        <dbReference type="Proteomes" id="UP000585474"/>
    </source>
</evidence>
<protein>
    <recommendedName>
        <fullName evidence="10">Peptidase A1 domain-containing protein</fullName>
    </recommendedName>
</protein>
<name>A0A7J0FVJ4_9ERIC</name>
<evidence type="ECO:0000313" key="11">
    <source>
        <dbReference type="EMBL" id="GFZ02723.1"/>
    </source>
</evidence>
<organism evidence="11 12">
    <name type="scientific">Actinidia rufa</name>
    <dbReference type="NCBI Taxonomy" id="165716"/>
    <lineage>
        <taxon>Eukaryota</taxon>
        <taxon>Viridiplantae</taxon>
        <taxon>Streptophyta</taxon>
        <taxon>Embryophyta</taxon>
        <taxon>Tracheophyta</taxon>
        <taxon>Spermatophyta</taxon>
        <taxon>Magnoliopsida</taxon>
        <taxon>eudicotyledons</taxon>
        <taxon>Gunneridae</taxon>
        <taxon>Pentapetalae</taxon>
        <taxon>asterids</taxon>
        <taxon>Ericales</taxon>
        <taxon>Actinidiaceae</taxon>
        <taxon>Actinidia</taxon>
    </lineage>
</organism>
<dbReference type="PROSITE" id="PS00141">
    <property type="entry name" value="ASP_PROTEASE"/>
    <property type="match status" value="1"/>
</dbReference>
<dbReference type="GO" id="GO:0005576">
    <property type="term" value="C:extracellular region"/>
    <property type="evidence" value="ECO:0007669"/>
    <property type="project" value="UniProtKB-SubCell"/>
</dbReference>
<proteinExistence type="inferred from homology"/>
<evidence type="ECO:0000256" key="5">
    <source>
        <dbReference type="ARBA" id="ARBA00022729"/>
    </source>
</evidence>
<dbReference type="PANTHER" id="PTHR47967">
    <property type="entry name" value="OS07G0603500 PROTEIN-RELATED"/>
    <property type="match status" value="1"/>
</dbReference>
<dbReference type="Pfam" id="PF14541">
    <property type="entry name" value="TAXi_C"/>
    <property type="match status" value="1"/>
</dbReference>
<dbReference type="InterPro" id="IPR001969">
    <property type="entry name" value="Aspartic_peptidase_AS"/>
</dbReference>
<feature type="coiled-coil region" evidence="9">
    <location>
        <begin position="95"/>
        <end position="122"/>
    </location>
</feature>
<keyword evidence="7" id="KW-0378">Hydrolase</keyword>
<evidence type="ECO:0000256" key="3">
    <source>
        <dbReference type="ARBA" id="ARBA00022525"/>
    </source>
</evidence>
<dbReference type="PANTHER" id="PTHR47967:SF66">
    <property type="entry name" value="ASPARTIC PROTEINASE CDR1-RELATED"/>
    <property type="match status" value="1"/>
</dbReference>
<dbReference type="AlphaFoldDB" id="A0A7J0FVJ4"/>
<keyword evidence="3" id="KW-0964">Secreted</keyword>
<feature type="domain" description="Peptidase A1" evidence="10">
    <location>
        <begin position="318"/>
        <end position="652"/>
    </location>
</feature>
<dbReference type="InterPro" id="IPR021109">
    <property type="entry name" value="Peptidase_aspartic_dom_sf"/>
</dbReference>
<dbReference type="FunFam" id="2.40.70.10:FF:000016">
    <property type="entry name" value="Probable aspartic protease At2g35615"/>
    <property type="match status" value="1"/>
</dbReference>
<dbReference type="GO" id="GO:0051011">
    <property type="term" value="F:microtubule minus-end binding"/>
    <property type="evidence" value="ECO:0007669"/>
    <property type="project" value="InterPro"/>
</dbReference>
<evidence type="ECO:0000256" key="4">
    <source>
        <dbReference type="ARBA" id="ARBA00022670"/>
    </source>
</evidence>
<dbReference type="InterPro" id="IPR032861">
    <property type="entry name" value="TAXi_N"/>
</dbReference>
<dbReference type="InterPro" id="IPR051708">
    <property type="entry name" value="Plant_Aspart_Prot_A1"/>
</dbReference>
<dbReference type="GO" id="GO:0004190">
    <property type="term" value="F:aspartic-type endopeptidase activity"/>
    <property type="evidence" value="ECO:0007669"/>
    <property type="project" value="UniProtKB-KW"/>
</dbReference>
<gene>
    <name evidence="11" type="ORF">Acr_15g0013310</name>
</gene>
<dbReference type="Pfam" id="PF14543">
    <property type="entry name" value="TAXi_N"/>
    <property type="match status" value="1"/>
</dbReference>
<dbReference type="OrthoDB" id="2747330at2759"/>
<dbReference type="InterPro" id="IPR034161">
    <property type="entry name" value="Pepsin-like_plant"/>
</dbReference>
<dbReference type="InterPro" id="IPR010604">
    <property type="entry name" value="Plant_AUG7"/>
</dbReference>
<evidence type="ECO:0000256" key="6">
    <source>
        <dbReference type="ARBA" id="ARBA00022750"/>
    </source>
</evidence>
<dbReference type="EMBL" id="BJWL01000015">
    <property type="protein sequence ID" value="GFZ02723.1"/>
    <property type="molecule type" value="Genomic_DNA"/>
</dbReference>
<dbReference type="FunFam" id="2.40.70.10:FF:000050">
    <property type="entry name" value="Aspartic proteinase CDR1"/>
    <property type="match status" value="1"/>
</dbReference>
<evidence type="ECO:0000256" key="7">
    <source>
        <dbReference type="ARBA" id="ARBA00022801"/>
    </source>
</evidence>
<dbReference type="Pfam" id="PF06694">
    <property type="entry name" value="Plant_NMP1"/>
    <property type="match status" value="1"/>
</dbReference>
<evidence type="ECO:0000256" key="9">
    <source>
        <dbReference type="SAM" id="Coils"/>
    </source>
</evidence>
<keyword evidence="6" id="KW-0064">Aspartyl protease</keyword>
<keyword evidence="12" id="KW-1185">Reference proteome</keyword>
<comment type="subcellular location">
    <subcellularLocation>
        <location evidence="1">Secreted</location>
    </subcellularLocation>
</comment>
<dbReference type="InterPro" id="IPR033121">
    <property type="entry name" value="PEPTIDASE_A1"/>
</dbReference>
<evidence type="ECO:0000256" key="2">
    <source>
        <dbReference type="ARBA" id="ARBA00007447"/>
    </source>
</evidence>
<evidence type="ECO:0000256" key="8">
    <source>
        <dbReference type="ARBA" id="ARBA00023180"/>
    </source>
</evidence>
<dbReference type="CDD" id="cd05476">
    <property type="entry name" value="pepsin_A_like_plant"/>
    <property type="match status" value="1"/>
</dbReference>
<dbReference type="SUPFAM" id="SSF50630">
    <property type="entry name" value="Acid proteases"/>
    <property type="match status" value="1"/>
</dbReference>
<evidence type="ECO:0000259" key="10">
    <source>
        <dbReference type="PROSITE" id="PS51767"/>
    </source>
</evidence>
<keyword evidence="4" id="KW-0645">Protease</keyword>
<dbReference type="GO" id="GO:0006508">
    <property type="term" value="P:proteolysis"/>
    <property type="evidence" value="ECO:0007669"/>
    <property type="project" value="UniProtKB-KW"/>
</dbReference>
<keyword evidence="5" id="KW-0732">Signal</keyword>
<comment type="similarity">
    <text evidence="2">Belongs to the peptidase A1 family.</text>
</comment>
<evidence type="ECO:0000256" key="1">
    <source>
        <dbReference type="ARBA" id="ARBA00004613"/>
    </source>
</evidence>
<keyword evidence="9" id="KW-0175">Coiled coil</keyword>
<sequence length="656" mass="71383">MSTFTPLFTLTQPVNATTAHLLSLCLLSSPTVTSVPKAKSQSLTRCRCHNQCPKLPTPLAGHHHHHHHHHHQIPSLSNAITCYRQQNHHDHQPSISDLEKQLADQSNRLLNLQEMVDDLASKHAYNPDEDHAEVEAKLRAHLESFLETARSFNMIYTKEIRPWTHMMEVPQLHGFGPAANRLLEAYKTLLKFLGSLRNLRDSHAAVAVGSSETIAGKPSSVTRIISECESALSFLNHDLGILSASIAREQGANSTLGFSVDLIHRDSQSSPFYNSSLTHFERVSNALRRSQSRVHYFSIACMSSEQASSEVIAIGGVYVMNITLGTPPFNILAIADTGSDLIWTQCMPCTDCYKQTAPLFNPKSSSTYKDVPCGSSECQDFPRSSCSDNDTCEYSVLYGDRSHSNGVLATETLSLGSTNVPGIVFGCGFDNGGTFSGDGSGIVGLGGGPVSLISQMNSSIDGKFSYCLVPMSSQNSKSSQMHFGDNAIVSGLEVVSTPIISKSPSTFYSLTLEGITIGRQRVQLNSDSSSSPNAFGNIIIDSGTTLTYLRSDFYDRFEAAVKTTVKLQPASDPLQMLNLCYRVGDNFAFPIITVHFTGADVKLNPINAFVKTSDDVACLAFAPANTIAIFGNLAQMNFLVGYDLIKRTVSFKPTEC</sequence>
<comment type="caution">
    <text evidence="11">The sequence shown here is derived from an EMBL/GenBank/DDBJ whole genome shotgun (WGS) entry which is preliminary data.</text>
</comment>
<dbReference type="PROSITE" id="PS51767">
    <property type="entry name" value="PEPTIDASE_A1"/>
    <property type="match status" value="1"/>
</dbReference>